<evidence type="ECO:0000256" key="1">
    <source>
        <dbReference type="PROSITE-ProRule" id="PRU00042"/>
    </source>
</evidence>
<sequence length="157" mass="17743">MAVVEDPTVINGQNTLISNSPPFVKCNYCKKDFTKDCSRRRHELNIHGVSTIKDNEVAEKQVPDASTVCRFCDKVFANSSNKRAHERRQHGINPSPTAYPDGLTVVICKECNVTFSTLNNYRKHLLESHQIESQKAQHVFTSEEGKGSFKGKYSQVR</sequence>
<organism evidence="4 5">
    <name type="scientific">Chionoecetes opilio</name>
    <name type="common">Atlantic snow crab</name>
    <name type="synonym">Cancer opilio</name>
    <dbReference type="NCBI Taxonomy" id="41210"/>
    <lineage>
        <taxon>Eukaryota</taxon>
        <taxon>Metazoa</taxon>
        <taxon>Ecdysozoa</taxon>
        <taxon>Arthropoda</taxon>
        <taxon>Crustacea</taxon>
        <taxon>Multicrustacea</taxon>
        <taxon>Malacostraca</taxon>
        <taxon>Eumalacostraca</taxon>
        <taxon>Eucarida</taxon>
        <taxon>Decapoda</taxon>
        <taxon>Pleocyemata</taxon>
        <taxon>Brachyura</taxon>
        <taxon>Eubrachyura</taxon>
        <taxon>Majoidea</taxon>
        <taxon>Majidae</taxon>
        <taxon>Chionoecetes</taxon>
    </lineage>
</organism>
<dbReference type="Proteomes" id="UP000770661">
    <property type="component" value="Unassembled WGS sequence"/>
</dbReference>
<dbReference type="Gene3D" id="3.30.160.60">
    <property type="entry name" value="Classic Zinc Finger"/>
    <property type="match status" value="1"/>
</dbReference>
<reference evidence="4" key="1">
    <citation type="submission" date="2020-07" db="EMBL/GenBank/DDBJ databases">
        <title>The High-quality genome of the commercially important snow crab, Chionoecetes opilio.</title>
        <authorList>
            <person name="Jeong J.-H."/>
            <person name="Ryu S."/>
        </authorList>
    </citation>
    <scope>NUCLEOTIDE SEQUENCE</scope>
    <source>
        <strain evidence="4">MADBK_172401_WGS</strain>
        <tissue evidence="4">Digestive gland</tissue>
    </source>
</reference>
<name>A0A8J4XQR9_CHIOP</name>
<dbReference type="GO" id="GO:0008270">
    <property type="term" value="F:zinc ion binding"/>
    <property type="evidence" value="ECO:0007669"/>
    <property type="project" value="UniProtKB-KW"/>
</dbReference>
<dbReference type="PROSITE" id="PS00028">
    <property type="entry name" value="ZINC_FINGER_C2H2_1"/>
    <property type="match status" value="3"/>
</dbReference>
<dbReference type="InterPro" id="IPR036236">
    <property type="entry name" value="Znf_C2H2_sf"/>
</dbReference>
<feature type="region of interest" description="Disordered" evidence="2">
    <location>
        <begin position="137"/>
        <end position="157"/>
    </location>
</feature>
<evidence type="ECO:0000256" key="2">
    <source>
        <dbReference type="SAM" id="MobiDB-lite"/>
    </source>
</evidence>
<evidence type="ECO:0000259" key="3">
    <source>
        <dbReference type="PROSITE" id="PS50157"/>
    </source>
</evidence>
<dbReference type="PROSITE" id="PS50157">
    <property type="entry name" value="ZINC_FINGER_C2H2_2"/>
    <property type="match status" value="2"/>
</dbReference>
<feature type="domain" description="C2H2-type" evidence="3">
    <location>
        <begin position="106"/>
        <end position="134"/>
    </location>
</feature>
<protein>
    <recommendedName>
        <fullName evidence="3">C2H2-type domain-containing protein</fullName>
    </recommendedName>
</protein>
<evidence type="ECO:0000313" key="5">
    <source>
        <dbReference type="Proteomes" id="UP000770661"/>
    </source>
</evidence>
<keyword evidence="1" id="KW-0863">Zinc-finger</keyword>
<keyword evidence="5" id="KW-1185">Reference proteome</keyword>
<comment type="caution">
    <text evidence="4">The sequence shown here is derived from an EMBL/GenBank/DDBJ whole genome shotgun (WGS) entry which is preliminary data.</text>
</comment>
<dbReference type="OrthoDB" id="6426693at2759"/>
<gene>
    <name evidence="4" type="ORF">GWK47_018990</name>
</gene>
<evidence type="ECO:0000313" key="4">
    <source>
        <dbReference type="EMBL" id="KAG0712213.1"/>
    </source>
</evidence>
<dbReference type="SUPFAM" id="SSF57667">
    <property type="entry name" value="beta-beta-alpha zinc fingers"/>
    <property type="match status" value="1"/>
</dbReference>
<dbReference type="InterPro" id="IPR013087">
    <property type="entry name" value="Znf_C2H2_type"/>
</dbReference>
<proteinExistence type="predicted"/>
<feature type="domain" description="C2H2-type" evidence="3">
    <location>
        <begin position="67"/>
        <end position="94"/>
    </location>
</feature>
<accession>A0A8J4XQR9</accession>
<keyword evidence="1" id="KW-0479">Metal-binding</keyword>
<keyword evidence="1" id="KW-0862">Zinc</keyword>
<dbReference type="EMBL" id="JACEEZ010022645">
    <property type="protein sequence ID" value="KAG0712213.1"/>
    <property type="molecule type" value="Genomic_DNA"/>
</dbReference>
<dbReference type="AlphaFoldDB" id="A0A8J4XQR9"/>
<dbReference type="Pfam" id="PF00096">
    <property type="entry name" value="zf-C2H2"/>
    <property type="match status" value="1"/>
</dbReference>
<dbReference type="SMART" id="SM00355">
    <property type="entry name" value="ZnF_C2H2"/>
    <property type="match status" value="3"/>
</dbReference>